<feature type="compositionally biased region" description="Polar residues" evidence="1">
    <location>
        <begin position="180"/>
        <end position="193"/>
    </location>
</feature>
<keyword evidence="2" id="KW-0804">Transcription</keyword>
<feature type="non-terminal residue" evidence="2">
    <location>
        <position position="193"/>
    </location>
</feature>
<gene>
    <name evidence="2" type="ORF">AVDCRST_MAG51-972</name>
</gene>
<accession>A0A6J4P2C0</accession>
<dbReference type="GO" id="GO:0000428">
    <property type="term" value="C:DNA-directed RNA polymerase complex"/>
    <property type="evidence" value="ECO:0007669"/>
    <property type="project" value="UniProtKB-KW"/>
</dbReference>
<proteinExistence type="predicted"/>
<protein>
    <submittedName>
        <fullName evidence="2">DNA-directed RNA polymerase specialized sigma subunit, sigma24-like</fullName>
    </submittedName>
</protein>
<feature type="non-terminal residue" evidence="2">
    <location>
        <position position="1"/>
    </location>
</feature>
<sequence length="193" mass="20696">GLPQLGHRTRTLRLPQERRKTGVQAFGLSRSRSGSGARHRAGQHDEAGRALWRQAAERAAHAVPAHPVELHAGLVSPAEDAQCAVFQPERLRIVVRRRRFRPAGNLHRPRRLTAGGERRGRHAAGTDPAGDRGGDPGPSRPSTRSVSDALLGRHGRGRNGCGHGLFGGQRQDALFPGSPGPQQSTEGKGITTM</sequence>
<dbReference type="AlphaFoldDB" id="A0A6J4P2C0"/>
<name>A0A6J4P2C0_9BURK</name>
<dbReference type="EMBL" id="CADCUX010000233">
    <property type="protein sequence ID" value="CAA9402338.1"/>
    <property type="molecule type" value="Genomic_DNA"/>
</dbReference>
<evidence type="ECO:0000313" key="2">
    <source>
        <dbReference type="EMBL" id="CAA9402338.1"/>
    </source>
</evidence>
<reference evidence="2" key="1">
    <citation type="submission" date="2020-02" db="EMBL/GenBank/DDBJ databases">
        <authorList>
            <person name="Meier V. D."/>
        </authorList>
    </citation>
    <scope>NUCLEOTIDE SEQUENCE</scope>
    <source>
        <strain evidence="2">AVDCRST_MAG51</strain>
    </source>
</reference>
<feature type="compositionally biased region" description="Gly residues" evidence="1">
    <location>
        <begin position="158"/>
        <end position="167"/>
    </location>
</feature>
<keyword evidence="2" id="KW-0240">DNA-directed RNA polymerase</keyword>
<feature type="region of interest" description="Disordered" evidence="1">
    <location>
        <begin position="104"/>
        <end position="193"/>
    </location>
</feature>
<evidence type="ECO:0000256" key="1">
    <source>
        <dbReference type="SAM" id="MobiDB-lite"/>
    </source>
</evidence>
<organism evidence="2">
    <name type="scientific">uncultured Ramlibacter sp</name>
    <dbReference type="NCBI Taxonomy" id="260755"/>
    <lineage>
        <taxon>Bacteria</taxon>
        <taxon>Pseudomonadati</taxon>
        <taxon>Pseudomonadota</taxon>
        <taxon>Betaproteobacteria</taxon>
        <taxon>Burkholderiales</taxon>
        <taxon>Comamonadaceae</taxon>
        <taxon>Ramlibacter</taxon>
        <taxon>environmental samples</taxon>
    </lineage>
</organism>